<sequence length="460" mass="46838">MRTPGDGGDACPGALRLHLADDGPLARVRIPGGVLTTAQTEALAHAAHHLGDGELHLTSRGNVQLRALRTETCGADLATALHTAGLLPSATHERVRNIVASPLSGLDGQGHRDLAPWLHALDTLLCASAPAAHLSGRFLFALDDGRGDMTSLEPDITLVAGPRATATVRIGGTTLTVPADDAPRIAVYAAEAFVAAARNAGADRVWRLADLPGGPEAVRALAREVAHRPDVTATLTDSATVTPTDPAHTTATAIKAKATPTPGAFPGGVSVAVPLGRFTPAQWTAVRHIAARTGLGVRLTPWRGAVLPGATPADLMALAASGLVTEPGSPWTGVTACIGRPGCAKSLADVRSDARTAVHPAHVPAEPPAHVPVQHPAHVPAEPPAHVPAQHPADGQAEPPVHWSGCARRCGRPRGDRVDVVAVVGGYEVTAVRAGKAGRTTSVTGTSSLAATVAAARTGT</sequence>
<accession>A0A1Q4VFP0</accession>
<dbReference type="InterPro" id="IPR045854">
    <property type="entry name" value="NO2/SO3_Rdtase_4Fe4S_sf"/>
</dbReference>
<keyword evidence="5" id="KW-0408">Iron</keyword>
<dbReference type="SUPFAM" id="SSF56014">
    <property type="entry name" value="Nitrite and sulphite reductase 4Fe-4S domain-like"/>
    <property type="match status" value="1"/>
</dbReference>
<proteinExistence type="predicted"/>
<feature type="domain" description="Nitrite/Sulfite reductase ferredoxin-like" evidence="8">
    <location>
        <begin position="26"/>
        <end position="70"/>
    </location>
</feature>
<dbReference type="STRING" id="1048205.AB852_02125"/>
<evidence type="ECO:0000256" key="1">
    <source>
        <dbReference type="ARBA" id="ARBA00022485"/>
    </source>
</evidence>
<keyword evidence="3" id="KW-0479">Metal-binding</keyword>
<evidence type="ECO:0000256" key="5">
    <source>
        <dbReference type="ARBA" id="ARBA00023004"/>
    </source>
</evidence>
<evidence type="ECO:0000256" key="4">
    <source>
        <dbReference type="ARBA" id="ARBA00023002"/>
    </source>
</evidence>
<dbReference type="EMBL" id="LFBV01000001">
    <property type="protein sequence ID" value="OKH96644.1"/>
    <property type="molecule type" value="Genomic_DNA"/>
</dbReference>
<keyword evidence="1" id="KW-0004">4Fe-4S</keyword>
<dbReference type="PANTHER" id="PTHR32439">
    <property type="entry name" value="FERREDOXIN--NITRITE REDUCTASE, CHLOROPLASTIC"/>
    <property type="match status" value="1"/>
</dbReference>
<keyword evidence="6" id="KW-0411">Iron-sulfur</keyword>
<dbReference type="AlphaFoldDB" id="A0A1Q4VFP0"/>
<dbReference type="Gene3D" id="3.30.413.10">
    <property type="entry name" value="Sulfite Reductase Hemoprotein, domain 1"/>
    <property type="match status" value="1"/>
</dbReference>
<dbReference type="GO" id="GO:0016491">
    <property type="term" value="F:oxidoreductase activity"/>
    <property type="evidence" value="ECO:0007669"/>
    <property type="project" value="UniProtKB-KW"/>
</dbReference>
<evidence type="ECO:0000259" key="8">
    <source>
        <dbReference type="Pfam" id="PF03460"/>
    </source>
</evidence>
<keyword evidence="4" id="KW-0560">Oxidoreductase</keyword>
<reference evidence="9 10" key="1">
    <citation type="submission" date="2015-06" db="EMBL/GenBank/DDBJ databases">
        <title>Cloning and characterization of the uncialamcin biosynthetic gene cluster.</title>
        <authorList>
            <person name="Yan X."/>
            <person name="Huang T."/>
            <person name="Ge H."/>
            <person name="Shen B."/>
        </authorList>
    </citation>
    <scope>NUCLEOTIDE SEQUENCE [LARGE SCALE GENOMIC DNA]</scope>
    <source>
        <strain evidence="9 10">DCA2648</strain>
    </source>
</reference>
<comment type="caution">
    <text evidence="9">The sequence shown here is derived from an EMBL/GenBank/DDBJ whole genome shotgun (WGS) entry which is preliminary data.</text>
</comment>
<evidence type="ECO:0000256" key="2">
    <source>
        <dbReference type="ARBA" id="ARBA00022617"/>
    </source>
</evidence>
<keyword evidence="10" id="KW-1185">Reference proteome</keyword>
<feature type="region of interest" description="Disordered" evidence="7">
    <location>
        <begin position="378"/>
        <end position="400"/>
    </location>
</feature>
<dbReference type="SUPFAM" id="SSF55124">
    <property type="entry name" value="Nitrite/Sulfite reductase N-terminal domain-like"/>
    <property type="match status" value="2"/>
</dbReference>
<dbReference type="InterPro" id="IPR051329">
    <property type="entry name" value="NIR_SIR_4Fe-4S"/>
</dbReference>
<dbReference type="GO" id="GO:0046872">
    <property type="term" value="F:metal ion binding"/>
    <property type="evidence" value="ECO:0007669"/>
    <property type="project" value="UniProtKB-KW"/>
</dbReference>
<evidence type="ECO:0000256" key="7">
    <source>
        <dbReference type="SAM" id="MobiDB-lite"/>
    </source>
</evidence>
<dbReference type="GO" id="GO:0051539">
    <property type="term" value="F:4 iron, 4 sulfur cluster binding"/>
    <property type="evidence" value="ECO:0007669"/>
    <property type="project" value="UniProtKB-KW"/>
</dbReference>
<evidence type="ECO:0000313" key="10">
    <source>
        <dbReference type="Proteomes" id="UP000186455"/>
    </source>
</evidence>
<organism evidence="9 10">
    <name type="scientific">Streptomyces uncialis</name>
    <dbReference type="NCBI Taxonomy" id="1048205"/>
    <lineage>
        <taxon>Bacteria</taxon>
        <taxon>Bacillati</taxon>
        <taxon>Actinomycetota</taxon>
        <taxon>Actinomycetes</taxon>
        <taxon>Kitasatosporales</taxon>
        <taxon>Streptomycetaceae</taxon>
        <taxon>Streptomyces</taxon>
    </lineage>
</organism>
<dbReference type="Gene3D" id="3.90.480.10">
    <property type="entry name" value="Sulfite Reductase Hemoprotein,Domain 2"/>
    <property type="match status" value="1"/>
</dbReference>
<keyword evidence="2" id="KW-0349">Heme</keyword>
<dbReference type="InterPro" id="IPR036136">
    <property type="entry name" value="Nit/Sulf_reduc_fer-like_dom_sf"/>
</dbReference>
<evidence type="ECO:0000256" key="6">
    <source>
        <dbReference type="ARBA" id="ARBA00023014"/>
    </source>
</evidence>
<dbReference type="InterPro" id="IPR005117">
    <property type="entry name" value="NiRdtase/SiRdtase_haem-b_fer"/>
</dbReference>
<dbReference type="Proteomes" id="UP000186455">
    <property type="component" value="Unassembled WGS sequence"/>
</dbReference>
<name>A0A1Q4VFP0_9ACTN</name>
<gene>
    <name evidence="9" type="ORF">AB852_02125</name>
</gene>
<protein>
    <recommendedName>
        <fullName evidence="8">Nitrite/Sulfite reductase ferredoxin-like domain-containing protein</fullName>
    </recommendedName>
</protein>
<dbReference type="PANTHER" id="PTHR32439:SF9">
    <property type="entry name" value="BLR3264 PROTEIN"/>
    <property type="match status" value="1"/>
</dbReference>
<evidence type="ECO:0000256" key="3">
    <source>
        <dbReference type="ARBA" id="ARBA00022723"/>
    </source>
</evidence>
<feature type="domain" description="Nitrite/Sulfite reductase ferredoxin-like" evidence="8">
    <location>
        <begin position="269"/>
        <end position="319"/>
    </location>
</feature>
<dbReference type="Pfam" id="PF03460">
    <property type="entry name" value="NIR_SIR_ferr"/>
    <property type="match status" value="2"/>
</dbReference>
<evidence type="ECO:0000313" key="9">
    <source>
        <dbReference type="EMBL" id="OKH96644.1"/>
    </source>
</evidence>